<name>A0ABP0R857_9DINO</name>
<comment type="caution">
    <text evidence="1">The sequence shown here is derived from an EMBL/GenBank/DDBJ whole genome shotgun (WGS) entry which is preliminary data.</text>
</comment>
<dbReference type="EMBL" id="CAXAMN010025650">
    <property type="protein sequence ID" value="CAK9096768.1"/>
    <property type="molecule type" value="Genomic_DNA"/>
</dbReference>
<evidence type="ECO:0000313" key="1">
    <source>
        <dbReference type="EMBL" id="CAK9096768.1"/>
    </source>
</evidence>
<protein>
    <submittedName>
        <fullName evidence="1">Uncharacterized protein</fullName>
    </submittedName>
</protein>
<evidence type="ECO:0000313" key="2">
    <source>
        <dbReference type="Proteomes" id="UP001642484"/>
    </source>
</evidence>
<reference evidence="1 2" key="1">
    <citation type="submission" date="2024-02" db="EMBL/GenBank/DDBJ databases">
        <authorList>
            <person name="Chen Y."/>
            <person name="Shah S."/>
            <person name="Dougan E. K."/>
            <person name="Thang M."/>
            <person name="Chan C."/>
        </authorList>
    </citation>
    <scope>NUCLEOTIDE SEQUENCE [LARGE SCALE GENOMIC DNA]</scope>
</reference>
<proteinExistence type="predicted"/>
<organism evidence="1 2">
    <name type="scientific">Durusdinium trenchii</name>
    <dbReference type="NCBI Taxonomy" id="1381693"/>
    <lineage>
        <taxon>Eukaryota</taxon>
        <taxon>Sar</taxon>
        <taxon>Alveolata</taxon>
        <taxon>Dinophyceae</taxon>
        <taxon>Suessiales</taxon>
        <taxon>Symbiodiniaceae</taxon>
        <taxon>Durusdinium</taxon>
    </lineage>
</organism>
<accession>A0ABP0R857</accession>
<sequence length="395" mass="45359">MPEEERRFRPPLLEDEKQRRRRAYQRALRLCAFCPGKEVNALKWLEDFEDDPDVEPTVPDYLAALRACEVSQQPLERVWTLLMDMRKKGLDLDSHWEKTEPDQSDRDKKKQIPIEALELLEWNTSEDSWETLERHADIWLREPPHPRALAAVLRLGSLMKRRGRDVDAVVRRLAVDVIFEAFSKDDVQRLSLVKSLGAFTGEALRFLGIHTLSDNGVDSAWRANAERAVHRQVMLRRWTAWDDPEGPGDFAWLAYDLTCQSNRLQCDGEVVSRAPKSTAAEELFPPLEQDKRSNHADRRALHLLAEKLLHGFSAESRDCLEVHGVMMLYTPFPPETASIYAMQQFLKLFPWVEMHVAFNDALDLCGPVAVDRIRCGIKDLTDANSHENGLNGTKS</sequence>
<gene>
    <name evidence="1" type="ORF">CCMP2556_LOCUS45999</name>
</gene>
<dbReference type="Proteomes" id="UP001642484">
    <property type="component" value="Unassembled WGS sequence"/>
</dbReference>
<keyword evidence="2" id="KW-1185">Reference proteome</keyword>